<feature type="region of interest" description="Disordered" evidence="1">
    <location>
        <begin position="79"/>
        <end position="102"/>
    </location>
</feature>
<dbReference type="EMBL" id="JAHXZJ010000001">
    <property type="protein sequence ID" value="KAH0567853.1"/>
    <property type="molecule type" value="Genomic_DNA"/>
</dbReference>
<feature type="compositionally biased region" description="Basic and acidic residues" evidence="1">
    <location>
        <begin position="88"/>
        <end position="98"/>
    </location>
</feature>
<protein>
    <submittedName>
        <fullName evidence="2">Uncharacterized protein</fullName>
    </submittedName>
</protein>
<organism evidence="2 3">
    <name type="scientific">Cotesia glomerata</name>
    <name type="common">Lepidopteran parasitic wasp</name>
    <name type="synonym">Apanteles glomeratus</name>
    <dbReference type="NCBI Taxonomy" id="32391"/>
    <lineage>
        <taxon>Eukaryota</taxon>
        <taxon>Metazoa</taxon>
        <taxon>Ecdysozoa</taxon>
        <taxon>Arthropoda</taxon>
        <taxon>Hexapoda</taxon>
        <taxon>Insecta</taxon>
        <taxon>Pterygota</taxon>
        <taxon>Neoptera</taxon>
        <taxon>Endopterygota</taxon>
        <taxon>Hymenoptera</taxon>
        <taxon>Apocrita</taxon>
        <taxon>Ichneumonoidea</taxon>
        <taxon>Braconidae</taxon>
        <taxon>Microgastrinae</taxon>
        <taxon>Cotesia</taxon>
    </lineage>
</organism>
<sequence>MLLSAIVDGIYADHAHTAGSFTYLASSQLLIGGGIDTNMFHGIKGMTNFVGCLRKLFGIFLYSSYIYLSKNSSRARAGKVARNQESSVHAELRRRQQAERQSVLRATETPLQARVRSERQAMLQAARRTIETPEQLQARRIHNAEMQTTRRRNFMRKD</sequence>
<gene>
    <name evidence="2" type="ORF">KQX54_015077</name>
</gene>
<comment type="caution">
    <text evidence="2">The sequence shown here is derived from an EMBL/GenBank/DDBJ whole genome shotgun (WGS) entry which is preliminary data.</text>
</comment>
<name>A0AAV7J825_COTGL</name>
<accession>A0AAV7J825</accession>
<proteinExistence type="predicted"/>
<evidence type="ECO:0000256" key="1">
    <source>
        <dbReference type="SAM" id="MobiDB-lite"/>
    </source>
</evidence>
<evidence type="ECO:0000313" key="3">
    <source>
        <dbReference type="Proteomes" id="UP000826195"/>
    </source>
</evidence>
<keyword evidence="3" id="KW-1185">Reference proteome</keyword>
<dbReference type="Proteomes" id="UP000826195">
    <property type="component" value="Unassembled WGS sequence"/>
</dbReference>
<dbReference type="AlphaFoldDB" id="A0AAV7J825"/>
<reference evidence="2 3" key="1">
    <citation type="journal article" date="2021" name="J. Hered.">
        <title>A chromosome-level genome assembly of the parasitoid wasp, Cotesia glomerata (Hymenoptera: Braconidae).</title>
        <authorList>
            <person name="Pinto B.J."/>
            <person name="Weis J.J."/>
            <person name="Gamble T."/>
            <person name="Ode P.J."/>
            <person name="Paul R."/>
            <person name="Zaspel J.M."/>
        </authorList>
    </citation>
    <scope>NUCLEOTIDE SEQUENCE [LARGE SCALE GENOMIC DNA]</scope>
    <source>
        <strain evidence="2">CgM1</strain>
    </source>
</reference>
<evidence type="ECO:0000313" key="2">
    <source>
        <dbReference type="EMBL" id="KAH0567853.1"/>
    </source>
</evidence>